<name>A0A8X6FS68_TRICU</name>
<evidence type="ECO:0000313" key="2">
    <source>
        <dbReference type="Proteomes" id="UP000887116"/>
    </source>
</evidence>
<dbReference type="AlphaFoldDB" id="A0A8X6FS68"/>
<keyword evidence="2" id="KW-1185">Reference proteome</keyword>
<accession>A0A8X6FS68</accession>
<reference evidence="1" key="1">
    <citation type="submission" date="2020-07" db="EMBL/GenBank/DDBJ databases">
        <title>Multicomponent nature underlies the extraordinary mechanical properties of spider dragline silk.</title>
        <authorList>
            <person name="Kono N."/>
            <person name="Nakamura H."/>
            <person name="Mori M."/>
            <person name="Yoshida Y."/>
            <person name="Ohtoshi R."/>
            <person name="Malay A.D."/>
            <person name="Moran D.A.P."/>
            <person name="Tomita M."/>
            <person name="Numata K."/>
            <person name="Arakawa K."/>
        </authorList>
    </citation>
    <scope>NUCLEOTIDE SEQUENCE</scope>
</reference>
<dbReference type="EMBL" id="BMAO01030138">
    <property type="protein sequence ID" value="GFQ65998.1"/>
    <property type="molecule type" value="Genomic_DNA"/>
</dbReference>
<sequence>MFLIIHVNPYQHQPLESQHISHHRFRLKLFYFTVCACGNPLFCDSTEYIQQRTDPNTSYFTIKSISDLSFCLKTRAVLSCLSTCDCSGINNCCILSQAGLHVKVINKFGSPCWRTYAIAS</sequence>
<comment type="caution">
    <text evidence="1">The sequence shown here is derived from an EMBL/GenBank/DDBJ whole genome shotgun (WGS) entry which is preliminary data.</text>
</comment>
<organism evidence="1 2">
    <name type="scientific">Trichonephila clavata</name>
    <name type="common">Joro spider</name>
    <name type="synonym">Nephila clavata</name>
    <dbReference type="NCBI Taxonomy" id="2740835"/>
    <lineage>
        <taxon>Eukaryota</taxon>
        <taxon>Metazoa</taxon>
        <taxon>Ecdysozoa</taxon>
        <taxon>Arthropoda</taxon>
        <taxon>Chelicerata</taxon>
        <taxon>Arachnida</taxon>
        <taxon>Araneae</taxon>
        <taxon>Araneomorphae</taxon>
        <taxon>Entelegynae</taxon>
        <taxon>Araneoidea</taxon>
        <taxon>Nephilidae</taxon>
        <taxon>Trichonephila</taxon>
    </lineage>
</organism>
<dbReference type="OrthoDB" id="10227731at2759"/>
<evidence type="ECO:0000313" key="1">
    <source>
        <dbReference type="EMBL" id="GFQ65998.1"/>
    </source>
</evidence>
<gene>
    <name evidence="1" type="ORF">TNCT_108491</name>
</gene>
<proteinExistence type="predicted"/>
<dbReference type="Proteomes" id="UP000887116">
    <property type="component" value="Unassembled WGS sequence"/>
</dbReference>
<protein>
    <submittedName>
        <fullName evidence="1">Uncharacterized protein</fullName>
    </submittedName>
</protein>